<organism evidence="4 5">
    <name type="scientific">Trichomonas vaginalis (strain ATCC PRA-98 / G3)</name>
    <dbReference type="NCBI Taxonomy" id="412133"/>
    <lineage>
        <taxon>Eukaryota</taxon>
        <taxon>Metamonada</taxon>
        <taxon>Parabasalia</taxon>
        <taxon>Trichomonadida</taxon>
        <taxon>Trichomonadidae</taxon>
        <taxon>Trichomonas</taxon>
    </lineage>
</organism>
<dbReference type="SMR" id="A2DIU3"/>
<name>A2DIU3_TRIV3</name>
<evidence type="ECO:0000259" key="3">
    <source>
        <dbReference type="Pfam" id="PF01167"/>
    </source>
</evidence>
<dbReference type="PANTHER" id="PTHR16517:SF7">
    <property type="entry name" value="PROTEIN KING TUBBY"/>
    <property type="match status" value="1"/>
</dbReference>
<accession>A2DIU3</accession>
<dbReference type="InParanoid" id="A2DIU3"/>
<evidence type="ECO:0000313" key="5">
    <source>
        <dbReference type="Proteomes" id="UP000001542"/>
    </source>
</evidence>
<dbReference type="VEuPathDB" id="TrichDB:TVAG_433020"/>
<dbReference type="EMBL" id="DS113205">
    <property type="protein sequence ID" value="EAY19706.1"/>
    <property type="molecule type" value="Genomic_DNA"/>
</dbReference>
<dbReference type="Pfam" id="PF01167">
    <property type="entry name" value="Tub"/>
    <property type="match status" value="1"/>
</dbReference>
<proteinExistence type="inferred from homology"/>
<evidence type="ECO:0000256" key="1">
    <source>
        <dbReference type="ARBA" id="ARBA00007129"/>
    </source>
</evidence>
<comment type="similarity">
    <text evidence="1">Belongs to the TUB family.</text>
</comment>
<gene>
    <name evidence="4" type="ORF">TVAG_433020</name>
</gene>
<sequence>MSNHQSKKSKKTPSINILDDESSRSEAPNGDKNQEIQSIQPRFESPRVDRSSSMSFIKDVTQKLPRNTVTQCKMYREKRGLALSYVYQLFGEEDQPIFVAKTESTMFSTKFSVIETVTGNKIGKIESNITSLVYKVTGPNETIKIEYNENFMGRHGPRAFTMTIEDPERPKIFVLKPPIVLNGEYYQNFHDLKTAPSIKNFICVPQNEFCEEVCIFVRNPDNSFTLRVKEPFSLFEAFALALTSLHTGIFHR</sequence>
<dbReference type="RefSeq" id="XP_001580692.1">
    <property type="nucleotide sequence ID" value="XM_001580642.1"/>
</dbReference>
<dbReference type="VEuPathDB" id="TrichDB:TVAGG3_0562120"/>
<dbReference type="InterPro" id="IPR025659">
    <property type="entry name" value="Tubby-like_C"/>
</dbReference>
<feature type="region of interest" description="Disordered" evidence="2">
    <location>
        <begin position="1"/>
        <end position="56"/>
    </location>
</feature>
<feature type="compositionally biased region" description="Basic residues" evidence="2">
    <location>
        <begin position="1"/>
        <end position="11"/>
    </location>
</feature>
<dbReference type="Gene3D" id="3.20.90.10">
    <property type="entry name" value="Tubby Protein, Chain A"/>
    <property type="match status" value="1"/>
</dbReference>
<dbReference type="SUPFAM" id="SSF54518">
    <property type="entry name" value="Tubby C-terminal domain-like"/>
    <property type="match status" value="1"/>
</dbReference>
<dbReference type="OrthoDB" id="8775810at2759"/>
<dbReference type="Proteomes" id="UP000001542">
    <property type="component" value="Unassembled WGS sequence"/>
</dbReference>
<dbReference type="STRING" id="5722.A2DIU3"/>
<dbReference type="KEGG" id="tva:5465235"/>
<evidence type="ECO:0000256" key="2">
    <source>
        <dbReference type="SAM" id="MobiDB-lite"/>
    </source>
</evidence>
<dbReference type="PANTHER" id="PTHR16517">
    <property type="entry name" value="TUBBY-RELATED"/>
    <property type="match status" value="1"/>
</dbReference>
<keyword evidence="5" id="KW-1185">Reference proteome</keyword>
<protein>
    <recommendedName>
        <fullName evidence="3">Tubby C-terminal domain-containing protein</fullName>
    </recommendedName>
</protein>
<reference evidence="4" key="1">
    <citation type="submission" date="2006-10" db="EMBL/GenBank/DDBJ databases">
        <authorList>
            <person name="Amadeo P."/>
            <person name="Zhao Q."/>
            <person name="Wortman J."/>
            <person name="Fraser-Liggett C."/>
            <person name="Carlton J."/>
        </authorList>
    </citation>
    <scope>NUCLEOTIDE SEQUENCE</scope>
    <source>
        <strain evidence="4">G3</strain>
    </source>
</reference>
<feature type="domain" description="Tubby C-terminal" evidence="3">
    <location>
        <begin position="184"/>
        <end position="247"/>
    </location>
</feature>
<dbReference type="InterPro" id="IPR000007">
    <property type="entry name" value="Tubby_C"/>
</dbReference>
<reference evidence="4" key="2">
    <citation type="journal article" date="2007" name="Science">
        <title>Draft genome sequence of the sexually transmitted pathogen Trichomonas vaginalis.</title>
        <authorList>
            <person name="Carlton J.M."/>
            <person name="Hirt R.P."/>
            <person name="Silva J.C."/>
            <person name="Delcher A.L."/>
            <person name="Schatz M."/>
            <person name="Zhao Q."/>
            <person name="Wortman J.R."/>
            <person name="Bidwell S.L."/>
            <person name="Alsmark U.C.M."/>
            <person name="Besteiro S."/>
            <person name="Sicheritz-Ponten T."/>
            <person name="Noel C.J."/>
            <person name="Dacks J.B."/>
            <person name="Foster P.G."/>
            <person name="Simillion C."/>
            <person name="Van de Peer Y."/>
            <person name="Miranda-Saavedra D."/>
            <person name="Barton G.J."/>
            <person name="Westrop G.D."/>
            <person name="Mueller S."/>
            <person name="Dessi D."/>
            <person name="Fiori P.L."/>
            <person name="Ren Q."/>
            <person name="Paulsen I."/>
            <person name="Zhang H."/>
            <person name="Bastida-Corcuera F.D."/>
            <person name="Simoes-Barbosa A."/>
            <person name="Brown M.T."/>
            <person name="Hayes R.D."/>
            <person name="Mukherjee M."/>
            <person name="Okumura C.Y."/>
            <person name="Schneider R."/>
            <person name="Smith A.J."/>
            <person name="Vanacova S."/>
            <person name="Villalvazo M."/>
            <person name="Haas B.J."/>
            <person name="Pertea M."/>
            <person name="Feldblyum T.V."/>
            <person name="Utterback T.R."/>
            <person name="Shu C.L."/>
            <person name="Osoegawa K."/>
            <person name="de Jong P.J."/>
            <person name="Hrdy I."/>
            <person name="Horvathova L."/>
            <person name="Zubacova Z."/>
            <person name="Dolezal P."/>
            <person name="Malik S.B."/>
            <person name="Logsdon J.M. Jr."/>
            <person name="Henze K."/>
            <person name="Gupta A."/>
            <person name="Wang C.C."/>
            <person name="Dunne R.L."/>
            <person name="Upcroft J.A."/>
            <person name="Upcroft P."/>
            <person name="White O."/>
            <person name="Salzberg S.L."/>
            <person name="Tang P."/>
            <person name="Chiu C.-H."/>
            <person name="Lee Y.-S."/>
            <person name="Embley T.M."/>
            <person name="Coombs G.H."/>
            <person name="Mottram J.C."/>
            <person name="Tachezy J."/>
            <person name="Fraser-Liggett C.M."/>
            <person name="Johnson P.J."/>
        </authorList>
    </citation>
    <scope>NUCLEOTIDE SEQUENCE [LARGE SCALE GENOMIC DNA]</scope>
    <source>
        <strain evidence="4">G3</strain>
    </source>
</reference>
<evidence type="ECO:0000313" key="4">
    <source>
        <dbReference type="EMBL" id="EAY19706.1"/>
    </source>
</evidence>
<dbReference type="AlphaFoldDB" id="A2DIU3"/>